<evidence type="ECO:0000313" key="2">
    <source>
        <dbReference type="EMBL" id="NIZ63296.1"/>
    </source>
</evidence>
<dbReference type="RefSeq" id="WP_167685888.1">
    <property type="nucleotide sequence ID" value="NZ_QHLQ01000034.1"/>
</dbReference>
<dbReference type="InterPro" id="IPR027417">
    <property type="entry name" value="P-loop_NTPase"/>
</dbReference>
<sequence length="572" mass="63018">MDLSPANQPDPNWSTAVLDWEDRIRSGRSLIPDLPLYNTVAEKALRIFKRLRVPDLIGTPTYGEVCEDWVFDLVRVIFGSYDPDTKRRMLREFFLLVPKKNGKSAIAAAIIVTAAILNERPMAELLLIAPTQKISNIAFKQAKGIIALDDGLSDIFRVQDHKKEITHIVTEAVIMILSADGDVVTGSKATYILVDETHVLAGKPKAAEIFVEIRGGLASRPEGFMLQITTQSKKPPVGQFKEELDMARAVRDGEIDLPMLAILYELPRDLFKDNGWRKESTWGMVNPNLDRSVSLNYLRDELIKADRKGADALALFASQHLNVEVGEGLKQDRWVGGLYWSNTKIENFGFDELLDRSEVVVAGIDGGGLDDLLGAAFVGREKVTKNWLSWCKGWAHPIVFERRASISVQLQDFAKSGDLTICEYPTQDEDEVAELLQRANETGLLPDTAAVGLDPEGVAALIDAAITAGLTDEQLCAVSQGYRLNGAIKGAERRLRARSLLHADQPMMDWCISNAKTEPRGNAVIVTKAASGTAKIDPVMALFNGVTLMARNPQPSTRANLDDFLSKPVMAL</sequence>
<accession>A0ABX0WC90</accession>
<name>A0ABX0WC90_9RHOB</name>
<dbReference type="EMBL" id="QHLQ01000034">
    <property type="protein sequence ID" value="NIZ63296.1"/>
    <property type="molecule type" value="Genomic_DNA"/>
</dbReference>
<dbReference type="InterPro" id="IPR046461">
    <property type="entry name" value="TerL_ATPase"/>
</dbReference>
<protein>
    <submittedName>
        <fullName evidence="2">Terminase</fullName>
    </submittedName>
</protein>
<dbReference type="PANTHER" id="PTHR41287:SF1">
    <property type="entry name" value="PROTEIN YMFN"/>
    <property type="match status" value="1"/>
</dbReference>
<evidence type="ECO:0000259" key="1">
    <source>
        <dbReference type="Pfam" id="PF03354"/>
    </source>
</evidence>
<organism evidence="2 3">
    <name type="scientific">Parasedimentitalea denitrificans</name>
    <dbReference type="NCBI Taxonomy" id="2211118"/>
    <lineage>
        <taxon>Bacteria</taxon>
        <taxon>Pseudomonadati</taxon>
        <taxon>Pseudomonadota</taxon>
        <taxon>Alphaproteobacteria</taxon>
        <taxon>Rhodobacterales</taxon>
        <taxon>Paracoccaceae</taxon>
        <taxon>Parasedimentitalea</taxon>
    </lineage>
</organism>
<comment type="caution">
    <text evidence="2">The sequence shown here is derived from an EMBL/GenBank/DDBJ whole genome shotgun (WGS) entry which is preliminary data.</text>
</comment>
<dbReference type="Pfam" id="PF03354">
    <property type="entry name" value="TerL_ATPase"/>
    <property type="match status" value="1"/>
</dbReference>
<dbReference type="InterPro" id="IPR005021">
    <property type="entry name" value="Terminase_largesu-like"/>
</dbReference>
<reference evidence="2 3" key="1">
    <citation type="submission" date="2018-05" db="EMBL/GenBank/DDBJ databases">
        <authorList>
            <person name="Zhang Y.-J."/>
        </authorList>
    </citation>
    <scope>NUCLEOTIDE SEQUENCE [LARGE SCALE GENOMIC DNA]</scope>
    <source>
        <strain evidence="2 3">CY04</strain>
    </source>
</reference>
<dbReference type="Gene3D" id="3.40.50.300">
    <property type="entry name" value="P-loop containing nucleotide triphosphate hydrolases"/>
    <property type="match status" value="1"/>
</dbReference>
<proteinExistence type="predicted"/>
<keyword evidence="3" id="KW-1185">Reference proteome</keyword>
<feature type="domain" description="Terminase large subunit-like ATPase" evidence="1">
    <location>
        <begin position="78"/>
        <end position="244"/>
    </location>
</feature>
<gene>
    <name evidence="2" type="ORF">DL239_20215</name>
</gene>
<dbReference type="PANTHER" id="PTHR41287">
    <property type="match status" value="1"/>
</dbReference>
<evidence type="ECO:0000313" key="3">
    <source>
        <dbReference type="Proteomes" id="UP001429564"/>
    </source>
</evidence>
<dbReference type="Proteomes" id="UP001429564">
    <property type="component" value="Unassembled WGS sequence"/>
</dbReference>